<keyword evidence="9 11" id="KW-0804">Transcription</keyword>
<protein>
    <recommendedName>
        <fullName evidence="4 11">Transcription elongation factor 1 homolog</fullName>
    </recommendedName>
</protein>
<dbReference type="Gene3D" id="2.20.25.190">
    <property type="match status" value="1"/>
</dbReference>
<dbReference type="GO" id="GO:0000993">
    <property type="term" value="F:RNA polymerase II complex binding"/>
    <property type="evidence" value="ECO:0007669"/>
    <property type="project" value="TreeGrafter"/>
</dbReference>
<evidence type="ECO:0000256" key="8">
    <source>
        <dbReference type="ARBA" id="ARBA00023015"/>
    </source>
</evidence>
<evidence type="ECO:0000256" key="2">
    <source>
        <dbReference type="ARBA" id="ARBA00004123"/>
    </source>
</evidence>
<evidence type="ECO:0000256" key="10">
    <source>
        <dbReference type="ARBA" id="ARBA00023242"/>
    </source>
</evidence>
<dbReference type="InterPro" id="IPR007808">
    <property type="entry name" value="Elf1"/>
</dbReference>
<dbReference type="PANTHER" id="PTHR20934:SF21">
    <property type="entry name" value="TRANSCRIPTION ELONGATION FACTOR 1 HOMOLOG"/>
    <property type="match status" value="1"/>
</dbReference>
<dbReference type="GO" id="GO:0008023">
    <property type="term" value="C:transcription elongation factor complex"/>
    <property type="evidence" value="ECO:0007669"/>
    <property type="project" value="TreeGrafter"/>
</dbReference>
<keyword evidence="10 11" id="KW-0539">Nucleus</keyword>
<dbReference type="EMBL" id="AP011457">
    <property type="protein sequence ID" value="BAU59152.1"/>
    <property type="molecule type" value="Genomic_DNA"/>
</dbReference>
<accession>A0A1V1FGZ1</accession>
<reference evidence="13" key="1">
    <citation type="submission" date="2009-05" db="EMBL/GenBank/DDBJ databases">
        <title>Oryza sativa Japonica Group genomic DNA, chromosome 6, BAC clone:KMK0024M20, cultivar:Khau Mac Kho.</title>
        <authorList>
            <person name="Matsumoto T."/>
            <person name="Wu J."/>
            <person name="Kanamori H."/>
        </authorList>
    </citation>
    <scope>NUCLEOTIDE SEQUENCE</scope>
    <source>
        <strain evidence="13">W0106</strain>
    </source>
</reference>
<feature type="region of interest" description="Disordered" evidence="12">
    <location>
        <begin position="1"/>
        <end position="41"/>
    </location>
</feature>
<evidence type="ECO:0000256" key="9">
    <source>
        <dbReference type="ARBA" id="ARBA00023163"/>
    </source>
</evidence>
<organism evidence="13">
    <name type="scientific">Oryza rufipogon</name>
    <name type="common">Brownbeard rice</name>
    <name type="synonym">Asian wild rice</name>
    <dbReference type="NCBI Taxonomy" id="4529"/>
    <lineage>
        <taxon>Eukaryota</taxon>
        <taxon>Viridiplantae</taxon>
        <taxon>Streptophyta</taxon>
        <taxon>Embryophyta</taxon>
        <taxon>Tracheophyta</taxon>
        <taxon>Spermatophyta</taxon>
        <taxon>Magnoliopsida</taxon>
        <taxon>Liliopsida</taxon>
        <taxon>Poales</taxon>
        <taxon>Poaceae</taxon>
        <taxon>BOP clade</taxon>
        <taxon>Oryzoideae</taxon>
        <taxon>Oryzeae</taxon>
        <taxon>Oryzinae</taxon>
        <taxon>Oryza</taxon>
    </lineage>
</organism>
<evidence type="ECO:0000256" key="11">
    <source>
        <dbReference type="RuleBase" id="RU364033"/>
    </source>
</evidence>
<keyword evidence="8 11" id="KW-0805">Transcription regulation</keyword>
<sequence length="141" mass="15395">MRAVFVKESESESEFAAGSRSKKARASSASESEMGKRKSRVSKMLATAKKAAPKLETAFSCPFCDHGGAVECSIDIKHMIAVASCFVCQARYSTTAHALTEPIDVYSEWIDQCELAKAAAAAGDDDDDDDHHHHRKTKRRS</sequence>
<keyword evidence="7 11" id="KW-0862">Zinc</keyword>
<proteinExistence type="inferred from homology"/>
<dbReference type="FunFam" id="2.20.25.190:FF:000001">
    <property type="entry name" value="Transcription elongation factor 1 homolog"/>
    <property type="match status" value="1"/>
</dbReference>
<dbReference type="GO" id="GO:0006368">
    <property type="term" value="P:transcription elongation by RNA polymerase II"/>
    <property type="evidence" value="ECO:0007669"/>
    <property type="project" value="TreeGrafter"/>
</dbReference>
<evidence type="ECO:0000313" key="13">
    <source>
        <dbReference type="EMBL" id="BAU59152.1"/>
    </source>
</evidence>
<evidence type="ECO:0000256" key="4">
    <source>
        <dbReference type="ARBA" id="ARBA00014973"/>
    </source>
</evidence>
<name>A0A1V1FGZ1_ORYRU</name>
<dbReference type="SUPFAM" id="SSF57783">
    <property type="entry name" value="Zinc beta-ribbon"/>
    <property type="match status" value="1"/>
</dbReference>
<gene>
    <name evidence="13" type="primary">OR_BBa0045E22.26</name>
</gene>
<keyword evidence="5 11" id="KW-0479">Metal-binding</keyword>
<dbReference type="AlphaFoldDB" id="A0A1V1FGZ1"/>
<feature type="region of interest" description="Disordered" evidence="12">
    <location>
        <begin position="121"/>
        <end position="141"/>
    </location>
</feature>
<feature type="compositionally biased region" description="Basic residues" evidence="12">
    <location>
        <begin position="132"/>
        <end position="141"/>
    </location>
</feature>
<evidence type="ECO:0000256" key="12">
    <source>
        <dbReference type="SAM" id="MobiDB-lite"/>
    </source>
</evidence>
<evidence type="ECO:0000256" key="5">
    <source>
        <dbReference type="ARBA" id="ARBA00022723"/>
    </source>
</evidence>
<comment type="similarity">
    <text evidence="3 11">Belongs to the ELOF1 family.</text>
</comment>
<evidence type="ECO:0000256" key="6">
    <source>
        <dbReference type="ARBA" id="ARBA00022771"/>
    </source>
</evidence>
<feature type="compositionally biased region" description="Basic and acidic residues" evidence="12">
    <location>
        <begin position="1"/>
        <end position="10"/>
    </location>
</feature>
<comment type="subcellular location">
    <subcellularLocation>
        <location evidence="2 11">Nucleus</location>
    </subcellularLocation>
</comment>
<evidence type="ECO:0000256" key="1">
    <source>
        <dbReference type="ARBA" id="ARBA00003357"/>
    </source>
</evidence>
<evidence type="ECO:0000256" key="7">
    <source>
        <dbReference type="ARBA" id="ARBA00022833"/>
    </source>
</evidence>
<keyword evidence="6 11" id="KW-0863">Zinc-finger</keyword>
<dbReference type="GO" id="GO:0008270">
    <property type="term" value="F:zinc ion binding"/>
    <property type="evidence" value="ECO:0007669"/>
    <property type="project" value="UniProtKB-KW"/>
</dbReference>
<dbReference type="Pfam" id="PF05129">
    <property type="entry name" value="Zn_ribbon_Elf1"/>
    <property type="match status" value="1"/>
</dbReference>
<dbReference type="InterPro" id="IPR038567">
    <property type="entry name" value="T_Elf1_sf"/>
</dbReference>
<comment type="function">
    <text evidence="1 11">Transcription elongation factor implicated in the maintenance of proper chromatin structure in actively transcribed regions.</text>
</comment>
<dbReference type="PANTHER" id="PTHR20934">
    <property type="entry name" value="TRANSCRIPTION ELONGATION FACTOR 1 HOMOLOG"/>
    <property type="match status" value="1"/>
</dbReference>
<evidence type="ECO:0000256" key="3">
    <source>
        <dbReference type="ARBA" id="ARBA00009730"/>
    </source>
</evidence>